<dbReference type="OrthoDB" id="3035704at2"/>
<dbReference type="KEGG" id="sri:SELR_pSRC401000"/>
<geneLocation type="plasmid" evidence="1 2">
    <name>pSRC4</name>
</geneLocation>
<evidence type="ECO:0000313" key="2">
    <source>
        <dbReference type="Proteomes" id="UP000007887"/>
    </source>
</evidence>
<gene>
    <name evidence="1" type="ordered locus">SELR_pSRC401000</name>
</gene>
<dbReference type="PATRIC" id="fig|927704.6.peg.3515"/>
<dbReference type="Proteomes" id="UP000007887">
    <property type="component" value="Plasmid pSRC4"/>
</dbReference>
<proteinExistence type="predicted"/>
<dbReference type="EMBL" id="AP012294">
    <property type="protein sequence ID" value="BAL84751.1"/>
    <property type="molecule type" value="Genomic_DNA"/>
</dbReference>
<sequence>MANIKAIVREYKASESIKEVARKSGLSFGKVRKILITEGAVRYERTDELTKLMQQGLSIEQAAERLGISTKLANNYIPYSKGEYRSDSPTLNALRIRKCLERKKKEQ</sequence>
<reference evidence="1 2" key="1">
    <citation type="submission" date="2011-10" db="EMBL/GenBank/DDBJ databases">
        <title>Whole genome sequence of Selenomonas ruminantium subsp. lactilytica TAM6421.</title>
        <authorList>
            <person name="Oguchi A."/>
            <person name="Ankai A."/>
            <person name="Kaneko J."/>
            <person name="Yamada-Narita S."/>
            <person name="Fukui S."/>
            <person name="Takahashi M."/>
            <person name="Onodera T."/>
            <person name="Kojima S."/>
            <person name="Fushimi T."/>
            <person name="Abe N."/>
            <person name="Kamio Y."/>
            <person name="Yamazaki S."/>
            <person name="Fujita N."/>
        </authorList>
    </citation>
    <scope>NUCLEOTIDE SEQUENCE [LARGE SCALE GENOMIC DNA]</scope>
    <source>
        <strain evidence="2">NBRC 103574 / TAM6421</strain>
        <plasmid evidence="1 2">pSRC4</plasmid>
    </source>
</reference>
<dbReference type="HOGENOM" id="CLU_2219517_0_0_9"/>
<dbReference type="AlphaFoldDB" id="I0GVG4"/>
<protein>
    <submittedName>
        <fullName evidence="1">Uncharacterized protein</fullName>
    </submittedName>
</protein>
<organism evidence="1 2">
    <name type="scientific">Selenomonas ruminantium subsp. lactilytica (strain NBRC 103574 / TAM6421)</name>
    <dbReference type="NCBI Taxonomy" id="927704"/>
    <lineage>
        <taxon>Bacteria</taxon>
        <taxon>Bacillati</taxon>
        <taxon>Bacillota</taxon>
        <taxon>Negativicutes</taxon>
        <taxon>Selenomonadales</taxon>
        <taxon>Selenomonadaceae</taxon>
        <taxon>Selenomonas</taxon>
    </lineage>
</organism>
<accession>I0GVG4</accession>
<dbReference type="RefSeq" id="WP_014426051.1">
    <property type="nucleotide sequence ID" value="NC_017069.1"/>
</dbReference>
<keyword evidence="1" id="KW-0614">Plasmid</keyword>
<evidence type="ECO:0000313" key="1">
    <source>
        <dbReference type="EMBL" id="BAL84751.1"/>
    </source>
</evidence>
<name>I0GVG4_SELRL</name>